<proteinExistence type="predicted"/>
<evidence type="ECO:0000313" key="1">
    <source>
        <dbReference type="EMBL" id="KZV90812.1"/>
    </source>
</evidence>
<name>A0A165GPD4_EXIGL</name>
<dbReference type="AlphaFoldDB" id="A0A165GPD4"/>
<dbReference type="EMBL" id="KV426040">
    <property type="protein sequence ID" value="KZV90812.1"/>
    <property type="molecule type" value="Genomic_DNA"/>
</dbReference>
<dbReference type="Proteomes" id="UP000077266">
    <property type="component" value="Unassembled WGS sequence"/>
</dbReference>
<evidence type="ECO:0000313" key="2">
    <source>
        <dbReference type="Proteomes" id="UP000077266"/>
    </source>
</evidence>
<gene>
    <name evidence="1" type="ORF">EXIGLDRAFT_676726</name>
</gene>
<dbReference type="OrthoDB" id="2574879at2759"/>
<organism evidence="1 2">
    <name type="scientific">Exidia glandulosa HHB12029</name>
    <dbReference type="NCBI Taxonomy" id="1314781"/>
    <lineage>
        <taxon>Eukaryota</taxon>
        <taxon>Fungi</taxon>
        <taxon>Dikarya</taxon>
        <taxon>Basidiomycota</taxon>
        <taxon>Agaricomycotina</taxon>
        <taxon>Agaricomycetes</taxon>
        <taxon>Auriculariales</taxon>
        <taxon>Exidiaceae</taxon>
        <taxon>Exidia</taxon>
    </lineage>
</organism>
<sequence length="226" mass="25224">MSSSQPRALTTKQERRLISYLDMQFLDISRAFKKRAMPSTSLPTLETYLAATRPLMGIILLIPPIDPSTALRAELLLRFTGDALDAIPAYPPTREVLPALRSWLDELDKGWVAVLEAQLWDPETSKGKNIMQALPNMLFSPTAETMDVPPGTPIYSSTPVSQTASTRLSSLLEAACDLIEEWLETIGENEHFRDAFFRRTFKILEPLTPVWRARPQSQIPAVAAAS</sequence>
<reference evidence="1 2" key="1">
    <citation type="journal article" date="2016" name="Mol. Biol. Evol.">
        <title>Comparative Genomics of Early-Diverging Mushroom-Forming Fungi Provides Insights into the Origins of Lignocellulose Decay Capabilities.</title>
        <authorList>
            <person name="Nagy L.G."/>
            <person name="Riley R."/>
            <person name="Tritt A."/>
            <person name="Adam C."/>
            <person name="Daum C."/>
            <person name="Floudas D."/>
            <person name="Sun H."/>
            <person name="Yadav J.S."/>
            <person name="Pangilinan J."/>
            <person name="Larsson K.H."/>
            <person name="Matsuura K."/>
            <person name="Barry K."/>
            <person name="Labutti K."/>
            <person name="Kuo R."/>
            <person name="Ohm R.A."/>
            <person name="Bhattacharya S.S."/>
            <person name="Shirouzu T."/>
            <person name="Yoshinaga Y."/>
            <person name="Martin F.M."/>
            <person name="Grigoriev I.V."/>
            <person name="Hibbett D.S."/>
        </authorList>
    </citation>
    <scope>NUCLEOTIDE SEQUENCE [LARGE SCALE GENOMIC DNA]</scope>
    <source>
        <strain evidence="1 2">HHB12029</strain>
    </source>
</reference>
<protein>
    <submittedName>
        <fullName evidence="1">Uncharacterized protein</fullName>
    </submittedName>
</protein>
<dbReference type="InParanoid" id="A0A165GPD4"/>
<accession>A0A165GPD4</accession>
<keyword evidence="2" id="KW-1185">Reference proteome</keyword>